<dbReference type="EMBL" id="NPDZ01000001">
    <property type="protein sequence ID" value="PJZ74746.1"/>
    <property type="molecule type" value="Genomic_DNA"/>
</dbReference>
<evidence type="ECO:0000313" key="4">
    <source>
        <dbReference type="Proteomes" id="UP000231962"/>
    </source>
</evidence>
<sequence>MRILRNSARKFSFLFPESLRQKILFRLLGSYRPVDSPKLNKSAFQSGQYCELHLWKQLKDPSDHPAESQNQYISPKQKSLLRELANRLHPEAKHTKYNNATTRSMLSKGEPIRGAYLETKYFILRADFLLPSENGWDIILVKASSSPKRSAIQELSFYRMIMEEEGFPVSGTYLYYVNSKYYYPGGEIDPKQLLFKKDASKETFEKKAQVKEQAYRMLEILEEPNFPPSPHSKKCDHPRSCFYPDNCFADSPVGDLFTLREGKEEIFNLWNEGIRNLSEVKDLEPLTLRQKIQVQAVQTGQEHWNIPAIETFLKKLKFPLYFLDFETINPPIPVYARSNPFQHIPFLFSLHILRKSPFEEPEEYSYLDDGETDPRLHILTRLRDKIGETGSILAFNDTFEKRCLRESVQIYPEFKSWFNSVEERFIDLALPFWDFDYYHPDQKGSTSLKSVLPVLTGFNYSNLNIGAGYTANSEFLRIKTEQVSKGEKLQVESDLIQYCRMDTLALVLILRKIAERLNWIPES</sequence>
<dbReference type="Gene3D" id="3.90.320.10">
    <property type="match status" value="1"/>
</dbReference>
<proteinExistence type="predicted"/>
<name>A0A2M9ZRN4_9LEPT</name>
<dbReference type="OrthoDB" id="9783873at2"/>
<dbReference type="Proteomes" id="UP000231962">
    <property type="component" value="Unassembled WGS sequence"/>
</dbReference>
<protein>
    <recommendedName>
        <fullName evidence="1">DUF2779 domain-containing protein</fullName>
    </recommendedName>
</protein>
<accession>A0A2M9ZRN4</accession>
<comment type="caution">
    <text evidence="3">The sequence shown here is derived from an EMBL/GenBank/DDBJ whole genome shotgun (WGS) entry which is preliminary data.</text>
</comment>
<gene>
    <name evidence="2" type="ORF">CH360_01485</name>
    <name evidence="3" type="ORF">CH373_01485</name>
</gene>
<dbReference type="Pfam" id="PF11074">
    <property type="entry name" value="DUF2779"/>
    <property type="match status" value="1"/>
</dbReference>
<dbReference type="RefSeq" id="WP_100712155.1">
    <property type="nucleotide sequence ID" value="NZ_NPDY01000001.1"/>
</dbReference>
<feature type="domain" description="DUF2779" evidence="1">
    <location>
        <begin position="321"/>
        <end position="447"/>
    </location>
</feature>
<dbReference type="InterPro" id="IPR021301">
    <property type="entry name" value="DUF2779"/>
</dbReference>
<dbReference type="EMBL" id="NPDY01000001">
    <property type="protein sequence ID" value="PJZ71213.1"/>
    <property type="molecule type" value="Genomic_DNA"/>
</dbReference>
<reference evidence="4 5" key="1">
    <citation type="submission" date="2017-07" db="EMBL/GenBank/DDBJ databases">
        <title>Leptospira spp. isolated from tropical soils.</title>
        <authorList>
            <person name="Thibeaux R."/>
            <person name="Iraola G."/>
            <person name="Ferres I."/>
            <person name="Bierque E."/>
            <person name="Girault D."/>
            <person name="Soupe-Gilbert M.-E."/>
            <person name="Picardeau M."/>
            <person name="Goarant C."/>
        </authorList>
    </citation>
    <scope>NUCLEOTIDE SEQUENCE [LARGE SCALE GENOMIC DNA]</scope>
    <source>
        <strain evidence="3 5">FH1-B-B1</strain>
        <strain evidence="2 4">FH1-B-C1</strain>
    </source>
</reference>
<evidence type="ECO:0000313" key="5">
    <source>
        <dbReference type="Proteomes" id="UP000231990"/>
    </source>
</evidence>
<evidence type="ECO:0000313" key="3">
    <source>
        <dbReference type="EMBL" id="PJZ74746.1"/>
    </source>
</evidence>
<organism evidence="3 5">
    <name type="scientific">Leptospira perolatii</name>
    <dbReference type="NCBI Taxonomy" id="2023191"/>
    <lineage>
        <taxon>Bacteria</taxon>
        <taxon>Pseudomonadati</taxon>
        <taxon>Spirochaetota</taxon>
        <taxon>Spirochaetia</taxon>
        <taxon>Leptospirales</taxon>
        <taxon>Leptospiraceae</taxon>
        <taxon>Leptospira</taxon>
    </lineage>
</organism>
<evidence type="ECO:0000259" key="1">
    <source>
        <dbReference type="Pfam" id="PF11074"/>
    </source>
</evidence>
<dbReference type="InterPro" id="IPR011604">
    <property type="entry name" value="PDDEXK-like_dom_sf"/>
</dbReference>
<keyword evidence="4" id="KW-1185">Reference proteome</keyword>
<dbReference type="Proteomes" id="UP000231990">
    <property type="component" value="Unassembled WGS sequence"/>
</dbReference>
<dbReference type="AlphaFoldDB" id="A0A2M9ZRN4"/>
<evidence type="ECO:0000313" key="2">
    <source>
        <dbReference type="EMBL" id="PJZ71213.1"/>
    </source>
</evidence>